<dbReference type="FunFam" id="3.40.50.360:FF:000078">
    <property type="entry name" value="Chromate reductase"/>
    <property type="match status" value="1"/>
</dbReference>
<accession>A0AAD2CV05</accession>
<evidence type="ECO:0000259" key="1">
    <source>
        <dbReference type="Pfam" id="PF03358"/>
    </source>
</evidence>
<dbReference type="EMBL" id="CAKOGP040001680">
    <property type="protein sequence ID" value="CAJ1946460.1"/>
    <property type="molecule type" value="Genomic_DNA"/>
</dbReference>
<dbReference type="Pfam" id="PF03358">
    <property type="entry name" value="FMN_red"/>
    <property type="match status" value="1"/>
</dbReference>
<dbReference type="Proteomes" id="UP001295423">
    <property type="component" value="Unassembled WGS sequence"/>
</dbReference>
<comment type="caution">
    <text evidence="2">The sequence shown here is derived from an EMBL/GenBank/DDBJ whole genome shotgun (WGS) entry which is preliminary data.</text>
</comment>
<dbReference type="GO" id="GO:0016491">
    <property type="term" value="F:oxidoreductase activity"/>
    <property type="evidence" value="ECO:0007669"/>
    <property type="project" value="InterPro"/>
</dbReference>
<dbReference type="PANTHER" id="PTHR30543">
    <property type="entry name" value="CHROMATE REDUCTASE"/>
    <property type="match status" value="1"/>
</dbReference>
<dbReference type="Gene3D" id="3.40.50.360">
    <property type="match status" value="1"/>
</dbReference>
<dbReference type="GO" id="GO:0010181">
    <property type="term" value="F:FMN binding"/>
    <property type="evidence" value="ECO:0007669"/>
    <property type="project" value="TreeGrafter"/>
</dbReference>
<reference evidence="2" key="1">
    <citation type="submission" date="2023-08" db="EMBL/GenBank/DDBJ databases">
        <authorList>
            <person name="Audoor S."/>
            <person name="Bilcke G."/>
        </authorList>
    </citation>
    <scope>NUCLEOTIDE SEQUENCE</scope>
</reference>
<dbReference type="AlphaFoldDB" id="A0AAD2CV05"/>
<dbReference type="InterPro" id="IPR005025">
    <property type="entry name" value="FMN_Rdtase-like_dom"/>
</dbReference>
<dbReference type="SUPFAM" id="SSF52218">
    <property type="entry name" value="Flavoproteins"/>
    <property type="match status" value="1"/>
</dbReference>
<proteinExistence type="predicted"/>
<organism evidence="2 3">
    <name type="scientific">Cylindrotheca closterium</name>
    <dbReference type="NCBI Taxonomy" id="2856"/>
    <lineage>
        <taxon>Eukaryota</taxon>
        <taxon>Sar</taxon>
        <taxon>Stramenopiles</taxon>
        <taxon>Ochrophyta</taxon>
        <taxon>Bacillariophyta</taxon>
        <taxon>Bacillariophyceae</taxon>
        <taxon>Bacillariophycidae</taxon>
        <taxon>Bacillariales</taxon>
        <taxon>Bacillariaceae</taxon>
        <taxon>Cylindrotheca</taxon>
    </lineage>
</organism>
<dbReference type="InterPro" id="IPR050712">
    <property type="entry name" value="NAD(P)H-dep_reductase"/>
</dbReference>
<dbReference type="InterPro" id="IPR029039">
    <property type="entry name" value="Flavoprotein-like_sf"/>
</dbReference>
<dbReference type="PANTHER" id="PTHR30543:SF21">
    <property type="entry name" value="NAD(P)H-DEPENDENT FMN REDUCTASE LOT6"/>
    <property type="match status" value="1"/>
</dbReference>
<sequence>MTTSLKTVVFMGSARSIPAFWGGDKRLGDRVLNWVKATLKDRKGTLGDETISHDVTIVDPVDVFKPDGALGSISAGELSTTTFMMKADDLPEKTKALMETIRSADCYLIVSPEYNHTVPPALASVMGHFGGSLYKCKPSGIITYSPGPFAGMRAAMSIQVMCHELGCLPVSKLVGIPAVSDLFNEDGTPKDPEARMLKQLPELLDQLEWMAMAMKSQREKTGAF</sequence>
<keyword evidence="3" id="KW-1185">Reference proteome</keyword>
<evidence type="ECO:0000313" key="3">
    <source>
        <dbReference type="Proteomes" id="UP001295423"/>
    </source>
</evidence>
<evidence type="ECO:0000313" key="2">
    <source>
        <dbReference type="EMBL" id="CAJ1946460.1"/>
    </source>
</evidence>
<gene>
    <name evidence="2" type="ORF">CYCCA115_LOCUS10602</name>
</gene>
<protein>
    <recommendedName>
        <fullName evidence="1">NADPH-dependent FMN reductase-like domain-containing protein</fullName>
    </recommendedName>
</protein>
<name>A0AAD2CV05_9STRA</name>
<dbReference type="GO" id="GO:0005829">
    <property type="term" value="C:cytosol"/>
    <property type="evidence" value="ECO:0007669"/>
    <property type="project" value="TreeGrafter"/>
</dbReference>
<feature type="domain" description="NADPH-dependent FMN reductase-like" evidence="1">
    <location>
        <begin position="6"/>
        <end position="176"/>
    </location>
</feature>